<organism evidence="1 2">
    <name type="scientific">Pipistrellus nathusii</name>
    <name type="common">Nathusius' pipistrelle</name>
    <dbReference type="NCBI Taxonomy" id="59473"/>
    <lineage>
        <taxon>Eukaryota</taxon>
        <taxon>Metazoa</taxon>
        <taxon>Chordata</taxon>
        <taxon>Craniata</taxon>
        <taxon>Vertebrata</taxon>
        <taxon>Euteleostomi</taxon>
        <taxon>Mammalia</taxon>
        <taxon>Eutheria</taxon>
        <taxon>Laurasiatheria</taxon>
        <taxon>Chiroptera</taxon>
        <taxon>Yangochiroptera</taxon>
        <taxon>Vespertilionidae</taxon>
        <taxon>Pipistrellus</taxon>
    </lineage>
</organism>
<sequence length="119" mass="13202">MHSPAMRKSRPSWPSVALSQPLVRVKGLVGTTLLQPGPRDTPRLVRGCLGGTHCAEMVVEMPRTQVMERYMSQGCGEQEQCSQGAKLRNVEQALHNAVCKLSEGFSGKDSRWHEKAMRN</sequence>
<proteinExistence type="predicted"/>
<dbReference type="Proteomes" id="UP001314169">
    <property type="component" value="Chromosome 1"/>
</dbReference>
<keyword evidence="2" id="KW-1185">Reference proteome</keyword>
<name>A0ABN9Z3K1_PIPNA</name>
<gene>
    <name evidence="1" type="ORF">MPIPNATIZW_LOCUS1055</name>
</gene>
<evidence type="ECO:0000313" key="2">
    <source>
        <dbReference type="Proteomes" id="UP001314169"/>
    </source>
</evidence>
<evidence type="ECO:0000313" key="1">
    <source>
        <dbReference type="EMBL" id="CAK6432749.1"/>
    </source>
</evidence>
<reference evidence="1" key="1">
    <citation type="submission" date="2023-12" db="EMBL/GenBank/DDBJ databases">
        <authorList>
            <person name="Brown T."/>
        </authorList>
    </citation>
    <scope>NUCLEOTIDE SEQUENCE</scope>
</reference>
<protein>
    <submittedName>
        <fullName evidence="1">Uncharacterized protein</fullName>
    </submittedName>
</protein>
<accession>A0ABN9Z3K1</accession>
<dbReference type="EMBL" id="OY882858">
    <property type="protein sequence ID" value="CAK6432749.1"/>
    <property type="molecule type" value="Genomic_DNA"/>
</dbReference>